<evidence type="ECO:0000313" key="2">
    <source>
        <dbReference type="Proteomes" id="UP001218218"/>
    </source>
</evidence>
<dbReference type="EMBL" id="JARIHO010000073">
    <property type="protein sequence ID" value="KAJ7312265.1"/>
    <property type="molecule type" value="Genomic_DNA"/>
</dbReference>
<feature type="non-terminal residue" evidence="1">
    <location>
        <position position="1"/>
    </location>
</feature>
<dbReference type="Proteomes" id="UP001218218">
    <property type="component" value="Unassembled WGS sequence"/>
</dbReference>
<protein>
    <submittedName>
        <fullName evidence="1">Uncharacterized protein</fullName>
    </submittedName>
</protein>
<name>A0AAD6Z879_9AGAR</name>
<dbReference type="AlphaFoldDB" id="A0AAD6Z879"/>
<evidence type="ECO:0000313" key="1">
    <source>
        <dbReference type="EMBL" id="KAJ7312265.1"/>
    </source>
</evidence>
<organism evidence="1 2">
    <name type="scientific">Mycena albidolilacea</name>
    <dbReference type="NCBI Taxonomy" id="1033008"/>
    <lineage>
        <taxon>Eukaryota</taxon>
        <taxon>Fungi</taxon>
        <taxon>Dikarya</taxon>
        <taxon>Basidiomycota</taxon>
        <taxon>Agaricomycotina</taxon>
        <taxon>Agaricomycetes</taxon>
        <taxon>Agaricomycetidae</taxon>
        <taxon>Agaricales</taxon>
        <taxon>Marasmiineae</taxon>
        <taxon>Mycenaceae</taxon>
        <taxon>Mycena</taxon>
    </lineage>
</organism>
<reference evidence="1" key="1">
    <citation type="submission" date="2023-03" db="EMBL/GenBank/DDBJ databases">
        <title>Massive genome expansion in bonnet fungi (Mycena s.s.) driven by repeated elements and novel gene families across ecological guilds.</title>
        <authorList>
            <consortium name="Lawrence Berkeley National Laboratory"/>
            <person name="Harder C.B."/>
            <person name="Miyauchi S."/>
            <person name="Viragh M."/>
            <person name="Kuo A."/>
            <person name="Thoen E."/>
            <person name="Andreopoulos B."/>
            <person name="Lu D."/>
            <person name="Skrede I."/>
            <person name="Drula E."/>
            <person name="Henrissat B."/>
            <person name="Morin E."/>
            <person name="Kohler A."/>
            <person name="Barry K."/>
            <person name="LaButti K."/>
            <person name="Morin E."/>
            <person name="Salamov A."/>
            <person name="Lipzen A."/>
            <person name="Mereny Z."/>
            <person name="Hegedus B."/>
            <person name="Baldrian P."/>
            <person name="Stursova M."/>
            <person name="Weitz H."/>
            <person name="Taylor A."/>
            <person name="Grigoriev I.V."/>
            <person name="Nagy L.G."/>
            <person name="Martin F."/>
            <person name="Kauserud H."/>
        </authorList>
    </citation>
    <scope>NUCLEOTIDE SEQUENCE</scope>
    <source>
        <strain evidence="1">CBHHK002</strain>
    </source>
</reference>
<gene>
    <name evidence="1" type="ORF">DFH08DRAFT_717817</name>
</gene>
<proteinExistence type="predicted"/>
<accession>A0AAD6Z879</accession>
<sequence>LTEKDRDNIAAFKLLMLSKMSRVAFNHMRNTFSHKMDTSLEWVILHCIALLTRIEPLWFHCCPNIADTSQHSNLSHCPYPDCWEHTIHQLAPLVNCNLPLIPHLQGLFSNPKTVEELLYWHNYRSRHDKVSDVFDGIHYQNLRKTKVTFHGRELAHCYSCGQTKSTKKKRSIF</sequence>
<comment type="caution">
    <text evidence="1">The sequence shown here is derived from an EMBL/GenBank/DDBJ whole genome shotgun (WGS) entry which is preliminary data.</text>
</comment>
<keyword evidence="2" id="KW-1185">Reference proteome</keyword>